<feature type="compositionally biased region" description="Basic and acidic residues" evidence="1">
    <location>
        <begin position="99"/>
        <end position="121"/>
    </location>
</feature>
<evidence type="ECO:0000256" key="1">
    <source>
        <dbReference type="SAM" id="MobiDB-lite"/>
    </source>
</evidence>
<proteinExistence type="predicted"/>
<feature type="region of interest" description="Disordered" evidence="1">
    <location>
        <begin position="655"/>
        <end position="679"/>
    </location>
</feature>
<reference evidence="4 5" key="1">
    <citation type="journal article" date="2021" name="Commun. Biol.">
        <title>The genome of Shorea leprosula (Dipterocarpaceae) highlights the ecological relevance of drought in aseasonal tropical rainforests.</title>
        <authorList>
            <person name="Ng K.K.S."/>
            <person name="Kobayashi M.J."/>
            <person name="Fawcett J.A."/>
            <person name="Hatakeyama M."/>
            <person name="Paape T."/>
            <person name="Ng C.H."/>
            <person name="Ang C.C."/>
            <person name="Tnah L.H."/>
            <person name="Lee C.T."/>
            <person name="Nishiyama T."/>
            <person name="Sese J."/>
            <person name="O'Brien M.J."/>
            <person name="Copetti D."/>
            <person name="Mohd Noor M.I."/>
            <person name="Ong R.C."/>
            <person name="Putra M."/>
            <person name="Sireger I.Z."/>
            <person name="Indrioko S."/>
            <person name="Kosugi Y."/>
            <person name="Izuno A."/>
            <person name="Isagi Y."/>
            <person name="Lee S.L."/>
            <person name="Shimizu K.K."/>
        </authorList>
    </citation>
    <scope>NUCLEOTIDE SEQUENCE [LARGE SCALE GENOMIC DNA]</scope>
    <source>
        <strain evidence="4">214</strain>
    </source>
</reference>
<keyword evidence="5" id="KW-1185">Reference proteome</keyword>
<dbReference type="PANTHER" id="PTHR47212:SF4">
    <property type="entry name" value="ADHESIN-LIKE PROTEIN, PUTATIVE (DUF3741)-RELATED"/>
    <property type="match status" value="1"/>
</dbReference>
<comment type="caution">
    <text evidence="4">The sequence shown here is derived from an EMBL/GenBank/DDBJ whole genome shotgun (WGS) entry which is preliminary data.</text>
</comment>
<dbReference type="AlphaFoldDB" id="A0AAV5IHT2"/>
<organism evidence="4 5">
    <name type="scientific">Rubroshorea leprosula</name>
    <dbReference type="NCBI Taxonomy" id="152421"/>
    <lineage>
        <taxon>Eukaryota</taxon>
        <taxon>Viridiplantae</taxon>
        <taxon>Streptophyta</taxon>
        <taxon>Embryophyta</taxon>
        <taxon>Tracheophyta</taxon>
        <taxon>Spermatophyta</taxon>
        <taxon>Magnoliopsida</taxon>
        <taxon>eudicotyledons</taxon>
        <taxon>Gunneridae</taxon>
        <taxon>Pentapetalae</taxon>
        <taxon>rosids</taxon>
        <taxon>malvids</taxon>
        <taxon>Malvales</taxon>
        <taxon>Dipterocarpaceae</taxon>
        <taxon>Rubroshorea</taxon>
    </lineage>
</organism>
<feature type="domain" description="DUF4378" evidence="3">
    <location>
        <begin position="763"/>
        <end position="911"/>
    </location>
</feature>
<name>A0AAV5IHT2_9ROSI</name>
<protein>
    <recommendedName>
        <fullName evidence="6">DUF4378 domain-containing protein</fullName>
    </recommendedName>
</protein>
<dbReference type="PANTHER" id="PTHR47212">
    <property type="entry name" value="ADHESIN-LIKE PROTEIN, PUTATIVE (DUF3741)-RELATED"/>
    <property type="match status" value="1"/>
</dbReference>
<feature type="compositionally biased region" description="Polar residues" evidence="1">
    <location>
        <begin position="554"/>
        <end position="575"/>
    </location>
</feature>
<feature type="domain" description="DUF3741" evidence="2">
    <location>
        <begin position="219"/>
        <end position="263"/>
    </location>
</feature>
<feature type="region of interest" description="Disordered" evidence="1">
    <location>
        <begin position="94"/>
        <end position="138"/>
    </location>
</feature>
<evidence type="ECO:0000259" key="2">
    <source>
        <dbReference type="Pfam" id="PF12552"/>
    </source>
</evidence>
<evidence type="ECO:0000313" key="5">
    <source>
        <dbReference type="Proteomes" id="UP001054252"/>
    </source>
</evidence>
<feature type="region of interest" description="Disordered" evidence="1">
    <location>
        <begin position="279"/>
        <end position="301"/>
    </location>
</feature>
<dbReference type="Pfam" id="PF14309">
    <property type="entry name" value="DUF4378"/>
    <property type="match status" value="1"/>
</dbReference>
<gene>
    <name evidence="4" type="ORF">SLEP1_g10038</name>
</gene>
<evidence type="ECO:0000313" key="4">
    <source>
        <dbReference type="EMBL" id="GKU96850.1"/>
    </source>
</evidence>
<sequence length="932" mass="105080">MAKKSQRRAVRSGKERFGCMGGLISMFDFRQGRSTQRLLADRRRGNKHAGGAGNRGNKQENTYPSETCQGTFDEENTTMIDVCKPSVKKLIEEEMSTEQDAKIENAEVEAKQCDSGHGDNRRKSHRRGKKSRNKSCDDISGVDAAEKVGSEGLCHRKSEHQALNGLDMSNVMEELCRQIHQKSISCVEHEQPVELHMEPVQKSPGFEQKLSEAIKFLVSQKLTDENVHVEDGELRTSKDLVDALQILSSDEELFLKLLRDPNSLLVRYVQDLPDAEVKKGESKSVAGSDISEEQLINPRQSDELVNRKHRNFFRRKVRSQGRDTSNGSKISQTSNKIVILKPGPAALQNPEIVSNLNHRPSTESHYVVRSNREPSEKVSSHFFLSEIKRKLKHAMGMEQQRTSIGGVSKRSPVERRNAARSGWVKEYAGMNSPTKDHFFIERIARPSTDRLKDHEINSKHETADFCKQKVSSIYIEAKKHLFEMLNNGNQNADCSSRKVQKTLGRMLSLPDYNSSPVGSPGRNRELGFLTAKMRLTAPDTSPVVNENKQHNHVSHLSQTKNNSENKQCISDDSNNNEVQDDKFNLCISDQCGNDNRMDETFCSIGDQMSSRDAVEIFEVAETIVQVECKLLDTFPEPDTFSDTRDDRNVDIGVCDEKQDPQCSKQTREEDEPPASLLASPPHSLVTIKVEYPERITDIQERPSPVSVLEPLFTEDVISPASTRSHSAETAIQPLRIQFEGYGPSPAGQVNQTKACMDNEKSVFKYIKAVLQASNLNWDELYIKSLSSDLLLDSNVLDEVEFCPNQLCHDQNLLFDCVNEVLMEICGHYMGCSPWVSFVKPNVRPIPNMKNTIQEVMDGVYWRLLPMPLPRTLDQIVRKDMAKTGTWLDLRHDTESFGVEMGEAILEDLMEEIISCTTANSEGEHSVLPAWLS</sequence>
<dbReference type="EMBL" id="BPVZ01000010">
    <property type="protein sequence ID" value="GKU96850.1"/>
    <property type="molecule type" value="Genomic_DNA"/>
</dbReference>
<accession>A0AAV5IHT2</accession>
<evidence type="ECO:0008006" key="6">
    <source>
        <dbReference type="Google" id="ProtNLM"/>
    </source>
</evidence>
<dbReference type="Proteomes" id="UP001054252">
    <property type="component" value="Unassembled WGS sequence"/>
</dbReference>
<dbReference type="InterPro" id="IPR022212">
    <property type="entry name" value="DUF3741"/>
</dbReference>
<feature type="region of interest" description="Disordered" evidence="1">
    <location>
        <begin position="551"/>
        <end position="575"/>
    </location>
</feature>
<feature type="region of interest" description="Disordered" evidence="1">
    <location>
        <begin position="42"/>
        <end position="64"/>
    </location>
</feature>
<evidence type="ECO:0000259" key="3">
    <source>
        <dbReference type="Pfam" id="PF14309"/>
    </source>
</evidence>
<dbReference type="Pfam" id="PF12552">
    <property type="entry name" value="DUF3741"/>
    <property type="match status" value="1"/>
</dbReference>
<dbReference type="InterPro" id="IPR025486">
    <property type="entry name" value="DUF4378"/>
</dbReference>
<feature type="compositionally biased region" description="Basic residues" evidence="1">
    <location>
        <begin position="122"/>
        <end position="133"/>
    </location>
</feature>